<name>A0A0C9TSI3_PAXIN</name>
<dbReference type="CDD" id="cd09917">
    <property type="entry name" value="F-box_SF"/>
    <property type="match status" value="1"/>
</dbReference>
<feature type="non-terminal residue" evidence="3">
    <location>
        <position position="466"/>
    </location>
</feature>
<dbReference type="OrthoDB" id="2322499at2759"/>
<evidence type="ECO:0000259" key="2">
    <source>
        <dbReference type="PROSITE" id="PS50181"/>
    </source>
</evidence>
<evidence type="ECO:0000313" key="4">
    <source>
        <dbReference type="Proteomes" id="UP000053647"/>
    </source>
</evidence>
<dbReference type="PROSITE" id="PS50181">
    <property type="entry name" value="FBOX"/>
    <property type="match status" value="1"/>
</dbReference>
<accession>A0A0C9TSI3</accession>
<feature type="region of interest" description="Disordered" evidence="1">
    <location>
        <begin position="1"/>
        <end position="26"/>
    </location>
</feature>
<dbReference type="InterPro" id="IPR036047">
    <property type="entry name" value="F-box-like_dom_sf"/>
</dbReference>
<proteinExistence type="predicted"/>
<dbReference type="AlphaFoldDB" id="A0A0C9TSI3"/>
<organism evidence="3 4">
    <name type="scientific">Paxillus involutus ATCC 200175</name>
    <dbReference type="NCBI Taxonomy" id="664439"/>
    <lineage>
        <taxon>Eukaryota</taxon>
        <taxon>Fungi</taxon>
        <taxon>Dikarya</taxon>
        <taxon>Basidiomycota</taxon>
        <taxon>Agaricomycotina</taxon>
        <taxon>Agaricomycetes</taxon>
        <taxon>Agaricomycetidae</taxon>
        <taxon>Boletales</taxon>
        <taxon>Paxilineae</taxon>
        <taxon>Paxillaceae</taxon>
        <taxon>Paxillus</taxon>
    </lineage>
</organism>
<sequence>PKKRSKGAHAKGSRTEGTSSKSKRHGKLEMLPELNLDVLFHIFTFLRPMDLLNLARTTKAFRRLLMRKSLAFVWAAARKQTEQDFPDCPPDLSEPQYANLAFYPHCHVLVSAILLELHGRFTGGCGCVIVWDAERDGMLLFSGYLMFTISFRNSLHSLGSKIPNLLNVLPSERYEFVSQRRNLVSDINEHAKQCEAWFNHVDVARKYELMDAQTEREERFETEINYFGQDTIAVEQDHIFRSSKQLTERGTIYVASPMEIEVYRPRRNLLTILYDDYVRNPPPTGPVVDLLPPLGDVIDLVPFDMIIKLPEDVKVDNATFKLAFDQLPTLTGEWKARAEAQLASLVNIPANIPAAEQYQEKESESNVERLKLASAVFEVKWGLSRGELLAYPDILAHPVFDNHLPGSTFYSEYTRVWSLLDSCGTRVVELFCRASHVVRLCGLDPHTATVDHMDRRNPRLICRQCN</sequence>
<feature type="domain" description="F-box" evidence="2">
    <location>
        <begin position="28"/>
        <end position="77"/>
    </location>
</feature>
<dbReference type="HOGENOM" id="CLU_010790_2_3_1"/>
<reference evidence="3 4" key="1">
    <citation type="submission" date="2014-06" db="EMBL/GenBank/DDBJ databases">
        <authorList>
            <consortium name="DOE Joint Genome Institute"/>
            <person name="Kuo A."/>
            <person name="Kohler A."/>
            <person name="Nagy L.G."/>
            <person name="Floudas D."/>
            <person name="Copeland A."/>
            <person name="Barry K.W."/>
            <person name="Cichocki N."/>
            <person name="Veneault-Fourrey C."/>
            <person name="LaButti K."/>
            <person name="Lindquist E.A."/>
            <person name="Lipzen A."/>
            <person name="Lundell T."/>
            <person name="Morin E."/>
            <person name="Murat C."/>
            <person name="Sun H."/>
            <person name="Tunlid A."/>
            <person name="Henrissat B."/>
            <person name="Grigoriev I.V."/>
            <person name="Hibbett D.S."/>
            <person name="Martin F."/>
            <person name="Nordberg H.P."/>
            <person name="Cantor M.N."/>
            <person name="Hua S.X."/>
        </authorList>
    </citation>
    <scope>NUCLEOTIDE SEQUENCE [LARGE SCALE GENOMIC DNA]</scope>
    <source>
        <strain evidence="3 4">ATCC 200175</strain>
    </source>
</reference>
<evidence type="ECO:0000313" key="3">
    <source>
        <dbReference type="EMBL" id="KIJ10792.1"/>
    </source>
</evidence>
<dbReference type="InterPro" id="IPR001810">
    <property type="entry name" value="F-box_dom"/>
</dbReference>
<dbReference type="SUPFAM" id="SSF81383">
    <property type="entry name" value="F-box domain"/>
    <property type="match status" value="1"/>
</dbReference>
<dbReference type="Pfam" id="PF00646">
    <property type="entry name" value="F-box"/>
    <property type="match status" value="1"/>
</dbReference>
<keyword evidence="4" id="KW-1185">Reference proteome</keyword>
<dbReference type="EMBL" id="KN819396">
    <property type="protein sequence ID" value="KIJ10792.1"/>
    <property type="molecule type" value="Genomic_DNA"/>
</dbReference>
<dbReference type="Proteomes" id="UP000053647">
    <property type="component" value="Unassembled WGS sequence"/>
</dbReference>
<evidence type="ECO:0000256" key="1">
    <source>
        <dbReference type="SAM" id="MobiDB-lite"/>
    </source>
</evidence>
<gene>
    <name evidence="3" type="ORF">PAXINDRAFT_42323</name>
</gene>
<feature type="compositionally biased region" description="Basic residues" evidence="1">
    <location>
        <begin position="1"/>
        <end position="12"/>
    </location>
</feature>
<reference evidence="4" key="2">
    <citation type="submission" date="2015-01" db="EMBL/GenBank/DDBJ databases">
        <title>Evolutionary Origins and Diversification of the Mycorrhizal Mutualists.</title>
        <authorList>
            <consortium name="DOE Joint Genome Institute"/>
            <consortium name="Mycorrhizal Genomics Consortium"/>
            <person name="Kohler A."/>
            <person name="Kuo A."/>
            <person name="Nagy L.G."/>
            <person name="Floudas D."/>
            <person name="Copeland A."/>
            <person name="Barry K.W."/>
            <person name="Cichocki N."/>
            <person name="Veneault-Fourrey C."/>
            <person name="LaButti K."/>
            <person name="Lindquist E.A."/>
            <person name="Lipzen A."/>
            <person name="Lundell T."/>
            <person name="Morin E."/>
            <person name="Murat C."/>
            <person name="Riley R."/>
            <person name="Ohm R."/>
            <person name="Sun H."/>
            <person name="Tunlid A."/>
            <person name="Henrissat B."/>
            <person name="Grigoriev I.V."/>
            <person name="Hibbett D.S."/>
            <person name="Martin F."/>
        </authorList>
    </citation>
    <scope>NUCLEOTIDE SEQUENCE [LARGE SCALE GENOMIC DNA]</scope>
    <source>
        <strain evidence="4">ATCC 200175</strain>
    </source>
</reference>
<feature type="non-terminal residue" evidence="3">
    <location>
        <position position="1"/>
    </location>
</feature>
<protein>
    <recommendedName>
        <fullName evidence="2">F-box domain-containing protein</fullName>
    </recommendedName>
</protein>